<name>A0A0F9J1Y4_9ZZZZ</name>
<evidence type="ECO:0000313" key="2">
    <source>
        <dbReference type="EMBL" id="KKM63598.1"/>
    </source>
</evidence>
<reference evidence="2" key="1">
    <citation type="journal article" date="2015" name="Nature">
        <title>Complex archaea that bridge the gap between prokaryotes and eukaryotes.</title>
        <authorList>
            <person name="Spang A."/>
            <person name="Saw J.H."/>
            <person name="Jorgensen S.L."/>
            <person name="Zaremba-Niedzwiedzka K."/>
            <person name="Martijn J."/>
            <person name="Lind A.E."/>
            <person name="van Eijk R."/>
            <person name="Schleper C."/>
            <person name="Guy L."/>
            <person name="Ettema T.J."/>
        </authorList>
    </citation>
    <scope>NUCLEOTIDE SEQUENCE</scope>
</reference>
<dbReference type="AlphaFoldDB" id="A0A0F9J1Y4"/>
<evidence type="ECO:0008006" key="3">
    <source>
        <dbReference type="Google" id="ProtNLM"/>
    </source>
</evidence>
<protein>
    <recommendedName>
        <fullName evidence="3">HTH araC/xylS-type domain-containing protein</fullName>
    </recommendedName>
</protein>
<evidence type="ECO:0000256" key="1">
    <source>
        <dbReference type="SAM" id="MobiDB-lite"/>
    </source>
</evidence>
<gene>
    <name evidence="2" type="ORF">LCGC14_1509850</name>
</gene>
<comment type="caution">
    <text evidence="2">The sequence shown here is derived from an EMBL/GenBank/DDBJ whole genome shotgun (WGS) entry which is preliminary data.</text>
</comment>
<dbReference type="EMBL" id="LAZR01011068">
    <property type="protein sequence ID" value="KKM63598.1"/>
    <property type="molecule type" value="Genomic_DNA"/>
</dbReference>
<proteinExistence type="predicted"/>
<accession>A0A0F9J1Y4</accession>
<sequence length="65" mass="7817">MKRKTPTMSKKMYHWLKKGIKDYEDADKFQKEFGMTPNYARLMYKKQSSKKLKSPLKNTEPKNSK</sequence>
<feature type="region of interest" description="Disordered" evidence="1">
    <location>
        <begin position="46"/>
        <end position="65"/>
    </location>
</feature>
<organism evidence="2">
    <name type="scientific">marine sediment metagenome</name>
    <dbReference type="NCBI Taxonomy" id="412755"/>
    <lineage>
        <taxon>unclassified sequences</taxon>
        <taxon>metagenomes</taxon>
        <taxon>ecological metagenomes</taxon>
    </lineage>
</organism>